<dbReference type="Proteomes" id="UP000005408">
    <property type="component" value="Unassembled WGS sequence"/>
</dbReference>
<dbReference type="InterPro" id="IPR002557">
    <property type="entry name" value="Chitin-bd_dom"/>
</dbReference>
<sequence>MIQSARRTDTAHGAFNTKDSDTGQHWVYIARCENHSDTTIDEICTRYPDLITKSPEDCHRYYNCSGEDPALSSWIPMYNFWPSKYKHECHYPFMFSDETLQCENYTSTNCGTRYLPVWECRDFRLQCKLSHCIPCEVRYPKCEDKEDGLWPQPERGFSPQYMICKDNRIIETGYCPVDNVWSVQSFPYMGQCVHLFAIPNDYNSNGYLPSCNGKADGNYQYRERCDAYYQCDNGIASAVKCPNGTVFDSANKICAVGGKCSK</sequence>
<accession>A0A8W8LVF0</accession>
<reference evidence="2" key="1">
    <citation type="submission" date="2022-08" db="UniProtKB">
        <authorList>
            <consortium name="EnsemblMetazoa"/>
        </authorList>
    </citation>
    <scope>IDENTIFICATION</scope>
    <source>
        <strain evidence="2">05x7-T-G4-1.051#20</strain>
    </source>
</reference>
<dbReference type="GO" id="GO:0005576">
    <property type="term" value="C:extracellular region"/>
    <property type="evidence" value="ECO:0007669"/>
    <property type="project" value="InterPro"/>
</dbReference>
<dbReference type="Gene3D" id="2.170.140.10">
    <property type="entry name" value="Chitin binding domain"/>
    <property type="match status" value="1"/>
</dbReference>
<dbReference type="Pfam" id="PF01607">
    <property type="entry name" value="CBM_14"/>
    <property type="match status" value="1"/>
</dbReference>
<dbReference type="SUPFAM" id="SSF57625">
    <property type="entry name" value="Invertebrate chitin-binding proteins"/>
    <property type="match status" value="1"/>
</dbReference>
<evidence type="ECO:0000313" key="2">
    <source>
        <dbReference type="EnsemblMetazoa" id="G29937.1:cds"/>
    </source>
</evidence>
<proteinExistence type="predicted"/>
<dbReference type="EnsemblMetazoa" id="G29937.1">
    <property type="protein sequence ID" value="G29937.1:cds"/>
    <property type="gene ID" value="G29937"/>
</dbReference>
<evidence type="ECO:0000313" key="3">
    <source>
        <dbReference type="Proteomes" id="UP000005408"/>
    </source>
</evidence>
<dbReference type="SMART" id="SM00494">
    <property type="entry name" value="ChtBD2"/>
    <property type="match status" value="3"/>
</dbReference>
<feature type="domain" description="Chitin-binding type-2" evidence="1">
    <location>
        <begin position="208"/>
        <end position="262"/>
    </location>
</feature>
<dbReference type="GO" id="GO:0008061">
    <property type="term" value="F:chitin binding"/>
    <property type="evidence" value="ECO:0007669"/>
    <property type="project" value="InterPro"/>
</dbReference>
<dbReference type="InterPro" id="IPR036508">
    <property type="entry name" value="Chitin-bd_dom_sf"/>
</dbReference>
<organism evidence="2 3">
    <name type="scientific">Magallana gigas</name>
    <name type="common">Pacific oyster</name>
    <name type="synonym">Crassostrea gigas</name>
    <dbReference type="NCBI Taxonomy" id="29159"/>
    <lineage>
        <taxon>Eukaryota</taxon>
        <taxon>Metazoa</taxon>
        <taxon>Spiralia</taxon>
        <taxon>Lophotrochozoa</taxon>
        <taxon>Mollusca</taxon>
        <taxon>Bivalvia</taxon>
        <taxon>Autobranchia</taxon>
        <taxon>Pteriomorphia</taxon>
        <taxon>Ostreida</taxon>
        <taxon>Ostreoidea</taxon>
        <taxon>Ostreidae</taxon>
        <taxon>Magallana</taxon>
    </lineage>
</organism>
<feature type="domain" description="Chitin-binding type-2" evidence="1">
    <location>
        <begin position="41"/>
        <end position="112"/>
    </location>
</feature>
<keyword evidence="3" id="KW-1185">Reference proteome</keyword>
<name>A0A8W8LVF0_MAGGI</name>
<dbReference type="AlphaFoldDB" id="A0A8W8LVF0"/>
<dbReference type="PROSITE" id="PS50940">
    <property type="entry name" value="CHIT_BIND_II"/>
    <property type="match status" value="2"/>
</dbReference>
<protein>
    <recommendedName>
        <fullName evidence="1">Chitin-binding type-2 domain-containing protein</fullName>
    </recommendedName>
</protein>
<evidence type="ECO:0000259" key="1">
    <source>
        <dbReference type="PROSITE" id="PS50940"/>
    </source>
</evidence>